<protein>
    <submittedName>
        <fullName evidence="2">Uncharacterized protein</fullName>
    </submittedName>
</protein>
<gene>
    <name evidence="2" type="ORF">H6A20_08810</name>
</gene>
<organism evidence="2 3">
    <name type="scientific">Mordavella massiliensis</name>
    <dbReference type="NCBI Taxonomy" id="1871024"/>
    <lineage>
        <taxon>Bacteria</taxon>
        <taxon>Bacillati</taxon>
        <taxon>Bacillota</taxon>
        <taxon>Clostridia</taxon>
        <taxon>Eubacteriales</taxon>
        <taxon>Clostridiaceae</taxon>
        <taxon>Mordavella</taxon>
    </lineage>
</organism>
<reference evidence="2" key="2">
    <citation type="journal article" date="2021" name="Sci. Rep.">
        <title>The distribution of antibiotic resistance genes in chicken gut microbiota commensals.</title>
        <authorList>
            <person name="Juricova H."/>
            <person name="Matiasovicova J."/>
            <person name="Kubasova T."/>
            <person name="Cejkova D."/>
            <person name="Rychlik I."/>
        </authorList>
    </citation>
    <scope>NUCLEOTIDE SEQUENCE</scope>
    <source>
        <strain evidence="2">An582</strain>
    </source>
</reference>
<dbReference type="RefSeq" id="WP_204906749.1">
    <property type="nucleotide sequence ID" value="NZ_JACJKS010000011.1"/>
</dbReference>
<reference evidence="2" key="1">
    <citation type="submission" date="2020-08" db="EMBL/GenBank/DDBJ databases">
        <authorList>
            <person name="Cejkova D."/>
            <person name="Kubasova T."/>
            <person name="Jahodarova E."/>
            <person name="Rychlik I."/>
        </authorList>
    </citation>
    <scope>NUCLEOTIDE SEQUENCE</scope>
    <source>
        <strain evidence="2">An582</strain>
    </source>
</reference>
<evidence type="ECO:0000313" key="2">
    <source>
        <dbReference type="EMBL" id="MBM6948748.1"/>
    </source>
</evidence>
<evidence type="ECO:0000313" key="3">
    <source>
        <dbReference type="Proteomes" id="UP000705508"/>
    </source>
</evidence>
<accession>A0A938XDM9</accession>
<evidence type="ECO:0000256" key="1">
    <source>
        <dbReference type="SAM" id="Coils"/>
    </source>
</evidence>
<proteinExistence type="predicted"/>
<feature type="coiled-coil region" evidence="1">
    <location>
        <begin position="166"/>
        <end position="202"/>
    </location>
</feature>
<keyword evidence="1" id="KW-0175">Coiled coil</keyword>
<sequence length="212" mass="25879">MNVVVSMMAPEGRKVYHRPDCMYVKRMKPRNRMTLPRKQAVECGCRCCRYCGGLQGEMRRTEQLHAWECEYRMSLDYVEKTDTLYVRTDTGCWKIFSRRGEDLYLLYHRNTYGRSMTLEQVIQGAYHRQGDVKPSETLMKLMRYIADHDRAKRIIRDDYRKLPQYTKRQRKYYRQAERRVRRAEQRQSRQRMEDLFREIEAKDPEMRKLAFC</sequence>
<dbReference type="EMBL" id="JACJKS010000011">
    <property type="protein sequence ID" value="MBM6948748.1"/>
    <property type="molecule type" value="Genomic_DNA"/>
</dbReference>
<dbReference type="Proteomes" id="UP000705508">
    <property type="component" value="Unassembled WGS sequence"/>
</dbReference>
<dbReference type="AlphaFoldDB" id="A0A938XDM9"/>
<comment type="caution">
    <text evidence="2">The sequence shown here is derived from an EMBL/GenBank/DDBJ whole genome shotgun (WGS) entry which is preliminary data.</text>
</comment>
<name>A0A938XDM9_9CLOT</name>